<evidence type="ECO:0000256" key="1">
    <source>
        <dbReference type="SAM" id="SignalP"/>
    </source>
</evidence>
<keyword evidence="3" id="KW-1185">Reference proteome</keyword>
<organism evidence="2 3">
    <name type="scientific">Pseudovibrio japonicus</name>
    <dbReference type="NCBI Taxonomy" id="366534"/>
    <lineage>
        <taxon>Bacteria</taxon>
        <taxon>Pseudomonadati</taxon>
        <taxon>Pseudomonadota</taxon>
        <taxon>Alphaproteobacteria</taxon>
        <taxon>Hyphomicrobiales</taxon>
        <taxon>Stappiaceae</taxon>
        <taxon>Pseudovibrio</taxon>
    </lineage>
</organism>
<sequence>MSIADIMKNFGWISCAILALVLSASQAASADRKLLLVEDEICPWCERWEQEIGVAYSKTEEGQQAPLLRMDIDDGVPDGITLKSKPRFTPTFILLIDDTEKQRIEGYPGEDFFYPALNQMLQSAQEPY</sequence>
<name>A0ABQ3E8Z6_9HYPH</name>
<reference evidence="3" key="1">
    <citation type="journal article" date="2019" name="Int. J. Syst. Evol. Microbiol.">
        <title>The Global Catalogue of Microorganisms (GCM) 10K type strain sequencing project: providing services to taxonomists for standard genome sequencing and annotation.</title>
        <authorList>
            <consortium name="The Broad Institute Genomics Platform"/>
            <consortium name="The Broad Institute Genome Sequencing Center for Infectious Disease"/>
            <person name="Wu L."/>
            <person name="Ma J."/>
        </authorList>
    </citation>
    <scope>NUCLEOTIDE SEQUENCE [LARGE SCALE GENOMIC DNA]</scope>
    <source>
        <strain evidence="3">KCTC 12861</strain>
    </source>
</reference>
<protein>
    <recommendedName>
        <fullName evidence="4">Regulatory protein SoxS</fullName>
    </recommendedName>
</protein>
<proteinExistence type="predicted"/>
<feature type="chain" id="PRO_5046888622" description="Regulatory protein SoxS" evidence="1">
    <location>
        <begin position="31"/>
        <end position="128"/>
    </location>
</feature>
<evidence type="ECO:0000313" key="3">
    <source>
        <dbReference type="Proteomes" id="UP000637980"/>
    </source>
</evidence>
<evidence type="ECO:0000313" key="2">
    <source>
        <dbReference type="EMBL" id="GHB23161.1"/>
    </source>
</evidence>
<evidence type="ECO:0008006" key="4">
    <source>
        <dbReference type="Google" id="ProtNLM"/>
    </source>
</evidence>
<dbReference type="SUPFAM" id="SSF52833">
    <property type="entry name" value="Thioredoxin-like"/>
    <property type="match status" value="1"/>
</dbReference>
<keyword evidence="1" id="KW-0732">Signal</keyword>
<dbReference type="InterPro" id="IPR036249">
    <property type="entry name" value="Thioredoxin-like_sf"/>
</dbReference>
<gene>
    <name evidence="2" type="ORF">GCM10007094_09320</name>
</gene>
<dbReference type="Gene3D" id="3.40.30.10">
    <property type="entry name" value="Glutaredoxin"/>
    <property type="match status" value="1"/>
</dbReference>
<dbReference type="EMBL" id="BMXE01000001">
    <property type="protein sequence ID" value="GHB23161.1"/>
    <property type="molecule type" value="Genomic_DNA"/>
</dbReference>
<accession>A0ABQ3E8Z6</accession>
<dbReference type="Proteomes" id="UP000637980">
    <property type="component" value="Unassembled WGS sequence"/>
</dbReference>
<feature type="signal peptide" evidence="1">
    <location>
        <begin position="1"/>
        <end position="30"/>
    </location>
</feature>
<comment type="caution">
    <text evidence="2">The sequence shown here is derived from an EMBL/GenBank/DDBJ whole genome shotgun (WGS) entry which is preliminary data.</text>
</comment>